<keyword evidence="1" id="KW-0489">Methyltransferase</keyword>
<dbReference type="AlphaFoldDB" id="A0A2D3VAL4"/>
<protein>
    <recommendedName>
        <fullName evidence="6">U6 small nuclear RNA (adenine-(43)-N(6))-methyltransferase</fullName>
    </recommendedName>
</protein>
<evidence type="ECO:0000313" key="5">
    <source>
        <dbReference type="Proteomes" id="UP000225277"/>
    </source>
</evidence>
<keyword evidence="2" id="KW-0808">Transferase</keyword>
<dbReference type="GO" id="GO:0005634">
    <property type="term" value="C:nucleus"/>
    <property type="evidence" value="ECO:0007669"/>
    <property type="project" value="TreeGrafter"/>
</dbReference>
<evidence type="ECO:0000256" key="1">
    <source>
        <dbReference type="ARBA" id="ARBA00022603"/>
    </source>
</evidence>
<dbReference type="RefSeq" id="XP_023626594.1">
    <property type="nucleotide sequence ID" value="XM_023770826.1"/>
</dbReference>
<feature type="compositionally biased region" description="Basic and acidic residues" evidence="3">
    <location>
        <begin position="372"/>
        <end position="389"/>
    </location>
</feature>
<accession>A0A2D3VAL4</accession>
<evidence type="ECO:0000256" key="2">
    <source>
        <dbReference type="ARBA" id="ARBA00022679"/>
    </source>
</evidence>
<dbReference type="PANTHER" id="PTHR13393:SF0">
    <property type="entry name" value="RNA N6-ADENOSINE-METHYLTRANSFERASE METTL16"/>
    <property type="match status" value="1"/>
</dbReference>
<dbReference type="SUPFAM" id="SSF53335">
    <property type="entry name" value="S-adenosyl-L-methionine-dependent methyltransferases"/>
    <property type="match status" value="1"/>
</dbReference>
<dbReference type="PANTHER" id="PTHR13393">
    <property type="entry name" value="SAM-DEPENDENT METHYLTRANSFERASE"/>
    <property type="match status" value="1"/>
</dbReference>
<dbReference type="GeneID" id="35600713"/>
<name>A0A2D3VAL4_9PEZI</name>
<gene>
    <name evidence="4" type="ORF">RCC_05556</name>
</gene>
<organism evidence="4 5">
    <name type="scientific">Ramularia collo-cygni</name>
    <dbReference type="NCBI Taxonomy" id="112498"/>
    <lineage>
        <taxon>Eukaryota</taxon>
        <taxon>Fungi</taxon>
        <taxon>Dikarya</taxon>
        <taxon>Ascomycota</taxon>
        <taxon>Pezizomycotina</taxon>
        <taxon>Dothideomycetes</taxon>
        <taxon>Dothideomycetidae</taxon>
        <taxon>Mycosphaerellales</taxon>
        <taxon>Mycosphaerellaceae</taxon>
        <taxon>Ramularia</taxon>
    </lineage>
</organism>
<dbReference type="Gene3D" id="3.40.50.150">
    <property type="entry name" value="Vaccinia Virus protein VP39"/>
    <property type="match status" value="1"/>
</dbReference>
<dbReference type="InterPro" id="IPR029063">
    <property type="entry name" value="SAM-dependent_MTases_sf"/>
</dbReference>
<dbReference type="CDD" id="cd02440">
    <property type="entry name" value="AdoMet_MTases"/>
    <property type="match status" value="1"/>
</dbReference>
<feature type="region of interest" description="Disordered" evidence="3">
    <location>
        <begin position="372"/>
        <end position="394"/>
    </location>
</feature>
<dbReference type="OrthoDB" id="514248at2759"/>
<evidence type="ECO:0008006" key="6">
    <source>
        <dbReference type="Google" id="ProtNLM"/>
    </source>
</evidence>
<dbReference type="Proteomes" id="UP000225277">
    <property type="component" value="Unassembled WGS sequence"/>
</dbReference>
<dbReference type="InterPro" id="IPR010286">
    <property type="entry name" value="METTL16/RlmF"/>
</dbReference>
<dbReference type="GO" id="GO:0008168">
    <property type="term" value="F:methyltransferase activity"/>
    <property type="evidence" value="ECO:0007669"/>
    <property type="project" value="UniProtKB-KW"/>
</dbReference>
<evidence type="ECO:0000256" key="3">
    <source>
        <dbReference type="SAM" id="MobiDB-lite"/>
    </source>
</evidence>
<reference evidence="4 5" key="1">
    <citation type="submission" date="2016-03" db="EMBL/GenBank/DDBJ databases">
        <authorList>
            <person name="Ploux O."/>
        </authorList>
    </citation>
    <scope>NUCLEOTIDE SEQUENCE [LARGE SCALE GENOMIC DNA]</scope>
    <source>
        <strain evidence="4 5">URUG2</strain>
    </source>
</reference>
<keyword evidence="5" id="KW-1185">Reference proteome</keyword>
<dbReference type="STRING" id="112498.A0A2D3VAL4"/>
<sequence>MKQIPYYERDVDFEALAKQDADFAAIAQTAKSRGFIDFRNPKIVQQLAKSLLNQDFKLSLSLPDDRLCPPIPVRWNYIRWIQDLLDTTDSSYRDTPDPSREVVGLDIGIGASCIYALLACSKRPEWRMAGTDIDVHSLECAQQNINVNGLGERIKLKHMQVDGPILPLDLLKIEEMDFTMTNPPFYSSQQDFQASSKHGSAEDSTAASSVVCTGAENEMICEGGDVGFVMRILRESLVLRERVQWYTAMLSKLASLQQVVAALKEHGISNYAVTSLQPGQRTKRWAVAWSFGDMRPRNDISRHGELVQAVLPLPTAQTISTPMQDTIWAGKKVDETIKGLDVKWQWRSGSHMGVMEARENVWSRAARRKKKFQGEKIDDQGSGESKDEMMVDESEEEEPVALAVKITCKNEEVDVRWLRGHDHVVFSSFCGMLKRALTGRV</sequence>
<dbReference type="GO" id="GO:0070475">
    <property type="term" value="P:rRNA base methylation"/>
    <property type="evidence" value="ECO:0007669"/>
    <property type="project" value="TreeGrafter"/>
</dbReference>
<dbReference type="EMBL" id="FJUY01000008">
    <property type="protein sequence ID" value="CZT19704.1"/>
    <property type="molecule type" value="Genomic_DNA"/>
</dbReference>
<proteinExistence type="predicted"/>
<evidence type="ECO:0000313" key="4">
    <source>
        <dbReference type="EMBL" id="CZT19704.1"/>
    </source>
</evidence>
<dbReference type="Pfam" id="PF05971">
    <property type="entry name" value="Methyltransf_10"/>
    <property type="match status" value="1"/>
</dbReference>